<keyword evidence="1" id="KW-1133">Transmembrane helix</keyword>
<proteinExistence type="predicted"/>
<organism evidence="2 3">
    <name type="scientific">Kaistella haifensis DSM 19056</name>
    <dbReference type="NCBI Taxonomy" id="1450526"/>
    <lineage>
        <taxon>Bacteria</taxon>
        <taxon>Pseudomonadati</taxon>
        <taxon>Bacteroidota</taxon>
        <taxon>Flavobacteriia</taxon>
        <taxon>Flavobacteriales</taxon>
        <taxon>Weeksellaceae</taxon>
        <taxon>Chryseobacterium group</taxon>
        <taxon>Kaistella</taxon>
    </lineage>
</organism>
<dbReference type="InterPro" id="IPR008621">
    <property type="entry name" value="Cbb3-typ_cyt_oxidase_comp"/>
</dbReference>
<dbReference type="Pfam" id="PF05545">
    <property type="entry name" value="FixQ"/>
    <property type="match status" value="1"/>
</dbReference>
<keyword evidence="3" id="KW-1185">Reference proteome</keyword>
<reference evidence="2 3" key="1">
    <citation type="submission" date="2017-05" db="EMBL/GenBank/DDBJ databases">
        <title>Genome of Chryseobacterium haifense.</title>
        <authorList>
            <person name="Newman J.D."/>
        </authorList>
    </citation>
    <scope>NUCLEOTIDE SEQUENCE [LARGE SCALE GENOMIC DNA]</scope>
    <source>
        <strain evidence="2 3">DSM 19056</strain>
    </source>
</reference>
<evidence type="ECO:0000313" key="2">
    <source>
        <dbReference type="EMBL" id="OWK98139.1"/>
    </source>
</evidence>
<evidence type="ECO:0000256" key="1">
    <source>
        <dbReference type="SAM" id="Phobius"/>
    </source>
</evidence>
<sequence>MIPQNVKEILGNSENVGFLQTIAMLFFLVFFLGIVYYVFSRPKKHYDEEANAPLQDDITEDNNF</sequence>
<dbReference type="RefSeq" id="WP_031501305.1">
    <property type="nucleotide sequence ID" value="NZ_JASZ02000013.1"/>
</dbReference>
<protein>
    <submittedName>
        <fullName evidence="2">CcoQ/FixQ family Cbb3-type cytochrome c oxidase assembly chaperone</fullName>
    </submittedName>
</protein>
<gene>
    <name evidence="2" type="ORF">AP75_07585</name>
</gene>
<dbReference type="AlphaFoldDB" id="A0A246B9G7"/>
<accession>A0A246B9G7</accession>
<evidence type="ECO:0000313" key="3">
    <source>
        <dbReference type="Proteomes" id="UP000197587"/>
    </source>
</evidence>
<name>A0A246B9G7_9FLAO</name>
<keyword evidence="1" id="KW-0472">Membrane</keyword>
<dbReference type="Proteomes" id="UP000197587">
    <property type="component" value="Unassembled WGS sequence"/>
</dbReference>
<keyword evidence="1" id="KW-0812">Transmembrane</keyword>
<comment type="caution">
    <text evidence="2">The sequence shown here is derived from an EMBL/GenBank/DDBJ whole genome shotgun (WGS) entry which is preliminary data.</text>
</comment>
<feature type="transmembrane region" description="Helical" evidence="1">
    <location>
        <begin position="18"/>
        <end position="39"/>
    </location>
</feature>
<dbReference type="EMBL" id="JASZ02000013">
    <property type="protein sequence ID" value="OWK98139.1"/>
    <property type="molecule type" value="Genomic_DNA"/>
</dbReference>